<dbReference type="InterPro" id="IPR046517">
    <property type="entry name" value="DUF6695"/>
</dbReference>
<evidence type="ECO:0000259" key="2">
    <source>
        <dbReference type="Pfam" id="PF25218"/>
    </source>
</evidence>
<dbReference type="EMBL" id="CP136924">
    <property type="protein sequence ID" value="WXA03979.1"/>
    <property type="molecule type" value="Genomic_DNA"/>
</dbReference>
<dbReference type="Pfam" id="PF20405">
    <property type="entry name" value="DUF6695"/>
    <property type="match status" value="1"/>
</dbReference>
<dbReference type="InterPro" id="IPR057382">
    <property type="entry name" value="TseH"/>
</dbReference>
<evidence type="ECO:0000313" key="5">
    <source>
        <dbReference type="Proteomes" id="UP001368318"/>
    </source>
</evidence>
<keyword evidence="5" id="KW-1185">Reference proteome</keyword>
<protein>
    <submittedName>
        <fullName evidence="3">DUF6695 family protein</fullName>
    </submittedName>
</protein>
<dbReference type="Pfam" id="PF25218">
    <property type="entry name" value="TseH"/>
    <property type="match status" value="1"/>
</dbReference>
<dbReference type="KEGG" id="mcaa:R3L15_01725"/>
<organism evidence="3 5">
    <name type="scientific">Mangrovimonas cancribranchiae</name>
    <dbReference type="NCBI Taxonomy" id="3080055"/>
    <lineage>
        <taxon>Bacteria</taxon>
        <taxon>Pseudomonadati</taxon>
        <taxon>Bacteroidota</taxon>
        <taxon>Flavobacteriia</taxon>
        <taxon>Flavobacteriales</taxon>
        <taxon>Flavobacteriaceae</taxon>
        <taxon>Mangrovimonas</taxon>
    </lineage>
</organism>
<feature type="domain" description="Type VI secretion system effector TseH-like" evidence="2">
    <location>
        <begin position="9"/>
        <end position="174"/>
    </location>
</feature>
<feature type="domain" description="DUF6695" evidence="1">
    <location>
        <begin position="253"/>
        <end position="330"/>
    </location>
</feature>
<evidence type="ECO:0000313" key="4">
    <source>
        <dbReference type="EMBL" id="WXA13600.1"/>
    </source>
</evidence>
<evidence type="ECO:0000259" key="1">
    <source>
        <dbReference type="Pfam" id="PF20405"/>
    </source>
</evidence>
<gene>
    <name evidence="4" type="ORF">R3L15_01725</name>
    <name evidence="3" type="ORF">R3L16_05670</name>
</gene>
<dbReference type="AlphaFoldDB" id="A0AAU6P282"/>
<name>A0AAU6P282_9FLAO</name>
<evidence type="ECO:0000313" key="3">
    <source>
        <dbReference type="EMBL" id="WXA03979.1"/>
    </source>
</evidence>
<proteinExistence type="predicted"/>
<accession>A0AAU6P282</accession>
<dbReference type="EMBL" id="CP136925">
    <property type="protein sequence ID" value="WXA13600.1"/>
    <property type="molecule type" value="Genomic_DNA"/>
</dbReference>
<dbReference type="Proteomes" id="UP001368318">
    <property type="component" value="Chromosome"/>
</dbReference>
<reference evidence="3 5" key="1">
    <citation type="submission" date="2023-10" db="EMBL/GenBank/DDBJ databases">
        <title>Culture-based analysis of two novel bacteria associated with mangrove crab gills.</title>
        <authorList>
            <person name="Yang X."/>
            <person name="Garuglieri E."/>
            <person name="Van Goethem M.W."/>
            <person name="Fusi M."/>
            <person name="Marasco R."/>
            <person name="Daffonchio D.G."/>
        </authorList>
    </citation>
    <scope>NUCLEOTIDE SEQUENCE [LARGE SCALE GENOMIC DNA]</scope>
    <source>
        <strain evidence="4">UG2-1</strain>
        <strain evidence="3">UG2-2</strain>
        <strain evidence="5">UG2_2</strain>
    </source>
</reference>
<dbReference type="RefSeq" id="WP_338732874.1">
    <property type="nucleotide sequence ID" value="NZ_CP136924.1"/>
</dbReference>
<sequence length="332" mass="37862">MKNNNTGIILTLAYPETIVRHAEEWYSPFLKYLGIGNQTHVRAGHAALVLISKETGILEYYDFGRYVTPHATGRVRAKDTDCELEKPLRAKLVNDNIVNLNDILNYLATHPEFTHGEGTLYASVCKKVNYNKASEFIKIMQERQFIRYAAFIKKATNCARFVTDTLITSVTDNTIKKRLVRSKKFTPSTVGNVVAANSEADVYKVQDNGSIQVFNGSVRQINQMCFLDRLKTHRVSNVGTLKPKGQEYVNSNAQWLSGIGSGAWFELHESNVEQEYRFRRVSPNGMVDVDAIFILQEEGFQYSTPYTFLYSSNCLYCHVKQNNTIYRFDKKS</sequence>